<dbReference type="STRING" id="1080227.A8L45_08960"/>
<sequence length="296" mass="33341">MLMTTVLPVSANWFNGADSLILAHQKLLEGNTSASFDAMIEVLQRSSLPEKESHVSDLLNLAITEDCGRSLTKSNMPDWLPNLRLRREMVQTPNRIYHRLLIAGESTRQLVSVKLSRWPDTTVLERQTFNQTGNTFSFEVDGLSSAISAGLYKLDLQVDAATKDNQFANWSSWLIITQPTPLQKISWQDARSWYILQQSETDAKCEKPYLAIALESKPLGSAEPIWSVDIHHNLPSTLPKIDVPEGRYWLSVSLIEKRWQGIISIEEVQRIVRTVELPDVDVSSLTTGKSGDKLPK</sequence>
<dbReference type="EMBL" id="LYBM01000013">
    <property type="protein sequence ID" value="ODA33806.1"/>
    <property type="molecule type" value="Genomic_DNA"/>
</dbReference>
<protein>
    <recommendedName>
        <fullName evidence="3">DUF2861 domain-containing protein</fullName>
    </recommendedName>
</protein>
<dbReference type="Pfam" id="PF11060">
    <property type="entry name" value="DUF2861"/>
    <property type="match status" value="1"/>
</dbReference>
<comment type="caution">
    <text evidence="1">The sequence shown here is derived from an EMBL/GenBank/DDBJ whole genome shotgun (WGS) entry which is preliminary data.</text>
</comment>
<reference evidence="1 2" key="1">
    <citation type="submission" date="2016-05" db="EMBL/GenBank/DDBJ databases">
        <title>Genomic Taxonomy of the Vibrionaceae.</title>
        <authorList>
            <person name="Gomez-Gil B."/>
            <person name="Enciso-Ibarra J."/>
        </authorList>
    </citation>
    <scope>NUCLEOTIDE SEQUENCE [LARGE SCALE GENOMIC DNA]</scope>
    <source>
        <strain evidence="1 2">CAIM 1920</strain>
    </source>
</reference>
<organism evidence="1 2">
    <name type="scientific">Veronia pacifica</name>
    <dbReference type="NCBI Taxonomy" id="1080227"/>
    <lineage>
        <taxon>Bacteria</taxon>
        <taxon>Pseudomonadati</taxon>
        <taxon>Pseudomonadota</taxon>
        <taxon>Gammaproteobacteria</taxon>
        <taxon>Vibrionales</taxon>
        <taxon>Vibrionaceae</taxon>
        <taxon>Veronia</taxon>
    </lineage>
</organism>
<evidence type="ECO:0000313" key="2">
    <source>
        <dbReference type="Proteomes" id="UP000094936"/>
    </source>
</evidence>
<name>A0A1C3EKP3_9GAMM</name>
<accession>A0A1C3EKP3</accession>
<dbReference type="Proteomes" id="UP000094936">
    <property type="component" value="Unassembled WGS sequence"/>
</dbReference>
<dbReference type="InterPro" id="IPR021290">
    <property type="entry name" value="DUF2861"/>
</dbReference>
<keyword evidence="2" id="KW-1185">Reference proteome</keyword>
<evidence type="ECO:0008006" key="3">
    <source>
        <dbReference type="Google" id="ProtNLM"/>
    </source>
</evidence>
<proteinExistence type="predicted"/>
<dbReference type="AlphaFoldDB" id="A0A1C3EKP3"/>
<gene>
    <name evidence="1" type="ORF">A8L45_08960</name>
</gene>
<evidence type="ECO:0000313" key="1">
    <source>
        <dbReference type="EMBL" id="ODA33806.1"/>
    </source>
</evidence>